<evidence type="ECO:0000313" key="3">
    <source>
        <dbReference type="Proteomes" id="UP000002051"/>
    </source>
</evidence>
<organism evidence="1 3">
    <name type="scientific">Medicago truncatula</name>
    <name type="common">Barrel medic</name>
    <name type="synonym">Medicago tribuloides</name>
    <dbReference type="NCBI Taxonomy" id="3880"/>
    <lineage>
        <taxon>Eukaryota</taxon>
        <taxon>Viridiplantae</taxon>
        <taxon>Streptophyta</taxon>
        <taxon>Embryophyta</taxon>
        <taxon>Tracheophyta</taxon>
        <taxon>Spermatophyta</taxon>
        <taxon>Magnoliopsida</taxon>
        <taxon>eudicotyledons</taxon>
        <taxon>Gunneridae</taxon>
        <taxon>Pentapetalae</taxon>
        <taxon>rosids</taxon>
        <taxon>fabids</taxon>
        <taxon>Fabales</taxon>
        <taxon>Fabaceae</taxon>
        <taxon>Papilionoideae</taxon>
        <taxon>50 kb inversion clade</taxon>
        <taxon>NPAAA clade</taxon>
        <taxon>Hologalegina</taxon>
        <taxon>IRL clade</taxon>
        <taxon>Trifolieae</taxon>
        <taxon>Medicago</taxon>
    </lineage>
</organism>
<dbReference type="EnsemblPlants" id="KEH23304">
    <property type="protein sequence ID" value="KEH23304"/>
    <property type="gene ID" value="MTR_7g074083"/>
</dbReference>
<proteinExistence type="predicted"/>
<reference evidence="1 3" key="2">
    <citation type="journal article" date="2014" name="BMC Genomics">
        <title>An improved genome release (version Mt4.0) for the model legume Medicago truncatula.</title>
        <authorList>
            <person name="Tang H."/>
            <person name="Krishnakumar V."/>
            <person name="Bidwell S."/>
            <person name="Rosen B."/>
            <person name="Chan A."/>
            <person name="Zhou S."/>
            <person name="Gentzbittel L."/>
            <person name="Childs K.L."/>
            <person name="Yandell M."/>
            <person name="Gundlach H."/>
            <person name="Mayer K.F."/>
            <person name="Schwartz D.C."/>
            <person name="Town C.D."/>
        </authorList>
    </citation>
    <scope>GENOME REANNOTATION</scope>
    <source>
        <strain evidence="1">A17</strain>
        <strain evidence="2 3">cv. Jemalong A17</strain>
    </source>
</reference>
<dbReference type="EMBL" id="CM001223">
    <property type="protein sequence ID" value="KEH23304.1"/>
    <property type="molecule type" value="Genomic_DNA"/>
</dbReference>
<accession>A0A072U0L4</accession>
<evidence type="ECO:0000313" key="1">
    <source>
        <dbReference type="EMBL" id="KEH23304.1"/>
    </source>
</evidence>
<gene>
    <name evidence="1" type="ordered locus">MTR_7g074083</name>
</gene>
<dbReference type="AlphaFoldDB" id="A0A072U0L4"/>
<keyword evidence="3" id="KW-1185">Reference proteome</keyword>
<protein>
    <submittedName>
        <fullName evidence="1 2">Uncharacterized protein</fullName>
    </submittedName>
</protein>
<reference evidence="1 3" key="1">
    <citation type="journal article" date="2011" name="Nature">
        <title>The Medicago genome provides insight into the evolution of rhizobial symbioses.</title>
        <authorList>
            <person name="Young N.D."/>
            <person name="Debelle F."/>
            <person name="Oldroyd G.E."/>
            <person name="Geurts R."/>
            <person name="Cannon S.B."/>
            <person name="Udvardi M.K."/>
            <person name="Benedito V.A."/>
            <person name="Mayer K.F."/>
            <person name="Gouzy J."/>
            <person name="Schoof H."/>
            <person name="Van de Peer Y."/>
            <person name="Proost S."/>
            <person name="Cook D.R."/>
            <person name="Meyers B.C."/>
            <person name="Spannagl M."/>
            <person name="Cheung F."/>
            <person name="De Mita S."/>
            <person name="Krishnakumar V."/>
            <person name="Gundlach H."/>
            <person name="Zhou S."/>
            <person name="Mudge J."/>
            <person name="Bharti A.K."/>
            <person name="Murray J.D."/>
            <person name="Naoumkina M.A."/>
            <person name="Rosen B."/>
            <person name="Silverstein K.A."/>
            <person name="Tang H."/>
            <person name="Rombauts S."/>
            <person name="Zhao P.X."/>
            <person name="Zhou P."/>
            <person name="Barbe V."/>
            <person name="Bardou P."/>
            <person name="Bechner M."/>
            <person name="Bellec A."/>
            <person name="Berger A."/>
            <person name="Berges H."/>
            <person name="Bidwell S."/>
            <person name="Bisseling T."/>
            <person name="Choisne N."/>
            <person name="Couloux A."/>
            <person name="Denny R."/>
            <person name="Deshpande S."/>
            <person name="Dai X."/>
            <person name="Doyle J.J."/>
            <person name="Dudez A.M."/>
            <person name="Farmer A.D."/>
            <person name="Fouteau S."/>
            <person name="Franken C."/>
            <person name="Gibelin C."/>
            <person name="Gish J."/>
            <person name="Goldstein S."/>
            <person name="Gonzalez A.J."/>
            <person name="Green P.J."/>
            <person name="Hallab A."/>
            <person name="Hartog M."/>
            <person name="Hua A."/>
            <person name="Humphray S.J."/>
            <person name="Jeong D.H."/>
            <person name="Jing Y."/>
            <person name="Jocker A."/>
            <person name="Kenton S.M."/>
            <person name="Kim D.J."/>
            <person name="Klee K."/>
            <person name="Lai H."/>
            <person name="Lang C."/>
            <person name="Lin S."/>
            <person name="Macmil S.L."/>
            <person name="Magdelenat G."/>
            <person name="Matthews L."/>
            <person name="McCorrison J."/>
            <person name="Monaghan E.L."/>
            <person name="Mun J.H."/>
            <person name="Najar F.Z."/>
            <person name="Nicholson C."/>
            <person name="Noirot C."/>
            <person name="O'Bleness M."/>
            <person name="Paule C.R."/>
            <person name="Poulain J."/>
            <person name="Prion F."/>
            <person name="Qin B."/>
            <person name="Qu C."/>
            <person name="Retzel E.F."/>
            <person name="Riddle C."/>
            <person name="Sallet E."/>
            <person name="Samain S."/>
            <person name="Samson N."/>
            <person name="Sanders I."/>
            <person name="Saurat O."/>
            <person name="Scarpelli C."/>
            <person name="Schiex T."/>
            <person name="Segurens B."/>
            <person name="Severin A.J."/>
            <person name="Sherrier D.J."/>
            <person name="Shi R."/>
            <person name="Sims S."/>
            <person name="Singer S.R."/>
            <person name="Sinharoy S."/>
            <person name="Sterck L."/>
            <person name="Viollet A."/>
            <person name="Wang B.B."/>
            <person name="Wang K."/>
            <person name="Wang M."/>
            <person name="Wang X."/>
            <person name="Warfsmann J."/>
            <person name="Weissenbach J."/>
            <person name="White D.D."/>
            <person name="White J.D."/>
            <person name="Wiley G.B."/>
            <person name="Wincker P."/>
            <person name="Xing Y."/>
            <person name="Yang L."/>
            <person name="Yao Z."/>
            <person name="Ying F."/>
            <person name="Zhai J."/>
            <person name="Zhou L."/>
            <person name="Zuber A."/>
            <person name="Denarie J."/>
            <person name="Dixon R.A."/>
            <person name="May G.D."/>
            <person name="Schwartz D.C."/>
            <person name="Rogers J."/>
            <person name="Quetier F."/>
            <person name="Town C.D."/>
            <person name="Roe B.A."/>
        </authorList>
    </citation>
    <scope>NUCLEOTIDE SEQUENCE [LARGE SCALE GENOMIC DNA]</scope>
    <source>
        <strain evidence="1">A17</strain>
        <strain evidence="2 3">cv. Jemalong A17</strain>
    </source>
</reference>
<dbReference type="HOGENOM" id="CLU_170621_0_0_1"/>
<name>A0A072U0L4_MEDTR</name>
<evidence type="ECO:0000313" key="2">
    <source>
        <dbReference type="EnsemblPlants" id="KEH23304"/>
    </source>
</evidence>
<reference evidence="2" key="3">
    <citation type="submission" date="2015-04" db="UniProtKB">
        <authorList>
            <consortium name="EnsemblPlants"/>
        </authorList>
    </citation>
    <scope>IDENTIFICATION</scope>
    <source>
        <strain evidence="2">cv. Jemalong A17</strain>
    </source>
</reference>
<sequence length="113" mass="12531">MPMTCFSVNEYHEIFIFFFSIEQESFKKKLTTVQAQIDETTGDGVQEVDGGTKLRLGIESAGGHTRGRVYGTTDLSVNLRRGCTSFTQKSQDHHGSILLDVLTSLAALWANMI</sequence>
<dbReference type="Proteomes" id="UP000002051">
    <property type="component" value="Unassembled WGS sequence"/>
</dbReference>